<organism evidence="1 2">
    <name type="scientific">Staurois parvus</name>
    <dbReference type="NCBI Taxonomy" id="386267"/>
    <lineage>
        <taxon>Eukaryota</taxon>
        <taxon>Metazoa</taxon>
        <taxon>Chordata</taxon>
        <taxon>Craniata</taxon>
        <taxon>Vertebrata</taxon>
        <taxon>Euteleostomi</taxon>
        <taxon>Amphibia</taxon>
        <taxon>Batrachia</taxon>
        <taxon>Anura</taxon>
        <taxon>Neobatrachia</taxon>
        <taxon>Ranoidea</taxon>
        <taxon>Ranidae</taxon>
        <taxon>Staurois</taxon>
    </lineage>
</organism>
<gene>
    <name evidence="1" type="ORF">SPARVUS_LOCUS15022202</name>
</gene>
<proteinExistence type="predicted"/>
<dbReference type="Proteomes" id="UP001162483">
    <property type="component" value="Unassembled WGS sequence"/>
</dbReference>
<evidence type="ECO:0000313" key="1">
    <source>
        <dbReference type="EMBL" id="CAI9614256.1"/>
    </source>
</evidence>
<dbReference type="EMBL" id="CATNWA010019640">
    <property type="protein sequence ID" value="CAI9614256.1"/>
    <property type="molecule type" value="Genomic_DNA"/>
</dbReference>
<protein>
    <submittedName>
        <fullName evidence="1">Uncharacterized protein</fullName>
    </submittedName>
</protein>
<evidence type="ECO:0000313" key="2">
    <source>
        <dbReference type="Proteomes" id="UP001162483"/>
    </source>
</evidence>
<reference evidence="1" key="1">
    <citation type="submission" date="2023-05" db="EMBL/GenBank/DDBJ databases">
        <authorList>
            <person name="Stuckert A."/>
        </authorList>
    </citation>
    <scope>NUCLEOTIDE SEQUENCE</scope>
</reference>
<comment type="caution">
    <text evidence="1">The sequence shown here is derived from an EMBL/GenBank/DDBJ whole genome shotgun (WGS) entry which is preliminary data.</text>
</comment>
<name>A0ABN9H0H5_9NEOB</name>
<accession>A0ABN9H0H5</accession>
<sequence length="77" mass="8729">MIWTSHRDPVQRSVFRCVLTAGTRSRCRVLPGSTHRLKCRASFINGHLLLHCSRLAVYIHGPDGKGLIKALFDLFIK</sequence>
<feature type="non-terminal residue" evidence="1">
    <location>
        <position position="77"/>
    </location>
</feature>
<keyword evidence="2" id="KW-1185">Reference proteome</keyword>